<proteinExistence type="predicted"/>
<dbReference type="STRING" id="211586.SO_0389"/>
<organism evidence="1 2">
    <name type="scientific">Shewanella oneidensis (strain ATCC 700550 / JCM 31522 / CIP 106686 / LMG 19005 / NCIMB 14063 / MR-1)</name>
    <dbReference type="NCBI Taxonomy" id="211586"/>
    <lineage>
        <taxon>Bacteria</taxon>
        <taxon>Pseudomonadati</taxon>
        <taxon>Pseudomonadota</taxon>
        <taxon>Gammaproteobacteria</taxon>
        <taxon>Alteromonadales</taxon>
        <taxon>Shewanellaceae</taxon>
        <taxon>Shewanella</taxon>
    </lineage>
</organism>
<keyword evidence="2" id="KW-1185">Reference proteome</keyword>
<name>Q8EJS3_SHEON</name>
<dbReference type="HOGENOM" id="CLU_1446726_0_0_6"/>
<evidence type="ECO:0000313" key="2">
    <source>
        <dbReference type="Proteomes" id="UP000008186"/>
    </source>
</evidence>
<reference evidence="1 2" key="2">
    <citation type="journal article" date="2005" name="Proteomics">
        <title>Global detection and characterization of hypothetical proteins in Shewanella oneidensis MR-1 using LC-MS based proteomics.</title>
        <authorList>
            <person name="Elias D.A."/>
            <person name="Monroe M.E."/>
            <person name="Marshall M.J."/>
            <person name="Romine M.F."/>
            <person name="Belieav A.S."/>
            <person name="Fredrickson J.K."/>
            <person name="Anderson G.A."/>
            <person name="Smith R.D."/>
            <person name="Lipton M.S."/>
        </authorList>
    </citation>
    <scope>NUCLEOTIDE SEQUENCE [LARGE SCALE GENOMIC DNA]</scope>
    <source>
        <strain evidence="2">ATCC 700550 / JCM 31522 / CIP 106686 / LMG 19005 / NCIMB 14063 / MR-1</strain>
    </source>
</reference>
<dbReference type="BioCyc" id="SONE211586:G1GMP-373-MONOMER"/>
<dbReference type="Proteomes" id="UP000008186">
    <property type="component" value="Chromosome"/>
</dbReference>
<gene>
    <name evidence="1" type="ordered locus">SO_0389</name>
</gene>
<reference evidence="1 2" key="4">
    <citation type="journal article" date="2011" name="BMC Genomics">
        <title>Genome-wide protein localization prediction strategies for gram negative bacteria.</title>
        <authorList>
            <person name="Romine M.F."/>
        </authorList>
    </citation>
    <scope>NUCLEOTIDE SEQUENCE [LARGE SCALE GENOMIC DNA]</scope>
    <source>
        <strain evidence="2">ATCC 700550 / JCM 31522 / CIP 106686 / LMG 19005 / NCIMB 14063 / MR-1</strain>
    </source>
</reference>
<reference evidence="1 2" key="1">
    <citation type="journal article" date="2002" name="Nat. Biotechnol.">
        <title>Genome sequence of the dissimilatory metal ion-reducing bacterium Shewanella oneidensis.</title>
        <authorList>
            <person name="Heidelberg J.F."/>
            <person name="Paulsen I.T."/>
            <person name="Nelson K.E."/>
            <person name="Gaidos E.J."/>
            <person name="Nelson W.C."/>
            <person name="Read T.D."/>
            <person name="Eisen J.A."/>
            <person name="Seshadri R."/>
            <person name="Ward N."/>
            <person name="Methe B."/>
            <person name="Clayton R.A."/>
            <person name="Meyer T."/>
            <person name="Tsapin A."/>
            <person name="Scott J."/>
            <person name="Beanan M."/>
            <person name="Brinkac L."/>
            <person name="Daugherty S."/>
            <person name="DeBoy R.T."/>
            <person name="Dodson R.J."/>
            <person name="Durkin A.S."/>
            <person name="Haft D.H."/>
            <person name="Kolonay J.F."/>
            <person name="Madupu R."/>
            <person name="Peterson J.D."/>
            <person name="Umayam L.A."/>
            <person name="White O."/>
            <person name="Wolf A.M."/>
            <person name="Vamathevan J."/>
            <person name="Weidman J."/>
            <person name="Impraim M."/>
            <person name="Lee K."/>
            <person name="Berry K."/>
            <person name="Lee C."/>
            <person name="Mueller J."/>
            <person name="Khouri H."/>
            <person name="Gill J."/>
            <person name="Utterback T.R."/>
            <person name="McDonald L.A."/>
            <person name="Feldblyum T.V."/>
            <person name="Smith H.O."/>
            <person name="Venter J.C."/>
            <person name="Nealson K.H."/>
            <person name="Fraser C.M."/>
        </authorList>
    </citation>
    <scope>NUCLEOTIDE SEQUENCE [LARGE SCALE GENOMIC DNA]</scope>
    <source>
        <strain evidence="2">ATCC 700550 / JCM 31522 / CIP 106686 / LMG 19005 / NCIMB 14063 / MR-1</strain>
    </source>
</reference>
<dbReference type="KEGG" id="son:SO_0389"/>
<dbReference type="PaxDb" id="211586-SO_0389"/>
<accession>Q8EJS3</accession>
<reference evidence="1 2" key="3">
    <citation type="journal article" date="2008" name="Appl. Environ. Microbiol.">
        <title>Identification of mobile elements and pseudogenes in the Shewanella oneidensis MR-1 genome.</title>
        <authorList>
            <person name="Romine M.F."/>
            <person name="Carlson T.S."/>
            <person name="Norbeck A.D."/>
            <person name="McCue L.A."/>
            <person name="Lipton M.S."/>
        </authorList>
    </citation>
    <scope>NUCLEOTIDE SEQUENCE [LARGE SCALE GENOMIC DNA]</scope>
    <source>
        <strain evidence="2">ATCC 700550 / JCM 31522 / CIP 106686 / LMG 19005 / NCIMB 14063 / MR-1</strain>
    </source>
</reference>
<dbReference type="EMBL" id="AE014299">
    <property type="protein sequence ID" value="AAN53472.2"/>
    <property type="molecule type" value="Genomic_DNA"/>
</dbReference>
<protein>
    <submittedName>
        <fullName evidence="1">Uncharacterized protein</fullName>
    </submittedName>
</protein>
<sequence>MMSYADALQDELDQLGVPYDVERNVSNRVWRWLLEGESSHLDVALFQLDNAGKPIPKLLQKQLTRAAFLRLNGSAKRNVPIKKIEKESIHWNELRWMVLLISYCGVNKCDAAKMAADKAISMFGMSNSFRASSLEKEYEKLEKNDSSLREKLMFRRRPTWTEDEKKSFLANFRLVGQIPDYQNGQRR</sequence>
<evidence type="ECO:0000313" key="1">
    <source>
        <dbReference type="EMBL" id="AAN53472.2"/>
    </source>
</evidence>
<dbReference type="AlphaFoldDB" id="Q8EJS3"/>